<accession>A0A8T8I3Q2</accession>
<gene>
    <name evidence="1" type="ORF">J7S33_12320</name>
</gene>
<organism evidence="1 2">
    <name type="scientific">Saccharothrix algeriensis</name>
    <dbReference type="NCBI Taxonomy" id="173560"/>
    <lineage>
        <taxon>Bacteria</taxon>
        <taxon>Bacillati</taxon>
        <taxon>Actinomycetota</taxon>
        <taxon>Actinomycetes</taxon>
        <taxon>Pseudonocardiales</taxon>
        <taxon>Pseudonocardiaceae</taxon>
        <taxon>Saccharothrix</taxon>
    </lineage>
</organism>
<evidence type="ECO:0000313" key="2">
    <source>
        <dbReference type="Proteomes" id="UP000671828"/>
    </source>
</evidence>
<dbReference type="AlphaFoldDB" id="A0A8T8I3Q2"/>
<name>A0A8T8I3Q2_9PSEU</name>
<sequence length="76" mass="8343">MSQETEEAVVVEMQAWVGVREDSRIEWTVHPHEVVLAIGNLPEFEIVGTPQALRRLADSVTEAVQAFDAAQAQAGQ</sequence>
<protein>
    <submittedName>
        <fullName evidence="1">Uncharacterized protein</fullName>
    </submittedName>
</protein>
<reference evidence="1" key="1">
    <citation type="submission" date="2021-04" db="EMBL/GenBank/DDBJ databases">
        <title>Saccharothrix algeriensis WGS.</title>
        <authorList>
            <person name="Stuskova K."/>
            <person name="Hakalova E."/>
            <person name="Tebbal A.B."/>
            <person name="Eichmeier A."/>
        </authorList>
    </citation>
    <scope>NUCLEOTIDE SEQUENCE</scope>
    <source>
        <strain evidence="1">NRRL B-24137</strain>
    </source>
</reference>
<dbReference type="EMBL" id="CP072788">
    <property type="protein sequence ID" value="QTR05347.1"/>
    <property type="molecule type" value="Genomic_DNA"/>
</dbReference>
<dbReference type="Proteomes" id="UP000671828">
    <property type="component" value="Chromosome"/>
</dbReference>
<proteinExistence type="predicted"/>
<evidence type="ECO:0000313" key="1">
    <source>
        <dbReference type="EMBL" id="QTR05347.1"/>
    </source>
</evidence>